<dbReference type="PANTHER" id="PTHR42884">
    <property type="entry name" value="PROPROTEIN CONVERTASE SUBTILISIN/KEXIN-RELATED"/>
    <property type="match status" value="1"/>
</dbReference>
<keyword evidence="2 10" id="KW-0645">Protease</keyword>
<accession>A0ABM4DDQ2</accession>
<dbReference type="GeneID" id="101237189"/>
<dbReference type="Proteomes" id="UP001652625">
    <property type="component" value="Chromosome 13"/>
</dbReference>
<dbReference type="InterPro" id="IPR009030">
    <property type="entry name" value="Growth_fac_rcpt_cys_sf"/>
</dbReference>
<gene>
    <name evidence="14" type="primary">LOC101237189</name>
</gene>
<dbReference type="InterPro" id="IPR034182">
    <property type="entry name" value="Kexin/furin"/>
</dbReference>
<dbReference type="InterPro" id="IPR023827">
    <property type="entry name" value="Peptidase_S8_Asp-AS"/>
</dbReference>
<evidence type="ECO:0000256" key="6">
    <source>
        <dbReference type="ARBA" id="ARBA00022801"/>
    </source>
</evidence>
<keyword evidence="13" id="KW-1185">Reference proteome</keyword>
<feature type="region of interest" description="Disordered" evidence="11">
    <location>
        <begin position="56"/>
        <end position="81"/>
    </location>
</feature>
<dbReference type="CDD" id="cd04059">
    <property type="entry name" value="Peptidases_S8_Protein_convertases_Kexins_Furin-like"/>
    <property type="match status" value="1"/>
</dbReference>
<dbReference type="SMART" id="SM00261">
    <property type="entry name" value="FU"/>
    <property type="match status" value="18"/>
</dbReference>
<dbReference type="Pfam" id="PF01483">
    <property type="entry name" value="P_proprotein"/>
    <property type="match status" value="1"/>
</dbReference>
<dbReference type="PROSITE" id="PS51829">
    <property type="entry name" value="P_HOMO_B"/>
    <property type="match status" value="1"/>
</dbReference>
<proteinExistence type="inferred from homology"/>
<dbReference type="Gene3D" id="2.10.220.10">
    <property type="entry name" value="Hormone Receptor, Insulin-like Growth Factor Receptor 1, Chain A, domain 2"/>
    <property type="match status" value="12"/>
</dbReference>
<feature type="active site" description="Charge relay system" evidence="10">
    <location>
        <position position="83"/>
    </location>
</feature>
<dbReference type="InterPro" id="IPR022398">
    <property type="entry name" value="Peptidase_S8_His-AS"/>
</dbReference>
<dbReference type="PROSITE" id="PS00136">
    <property type="entry name" value="SUBTILASE_ASP"/>
    <property type="match status" value="1"/>
</dbReference>
<evidence type="ECO:0000256" key="9">
    <source>
        <dbReference type="ARBA" id="ARBA00023180"/>
    </source>
</evidence>
<evidence type="ECO:0000256" key="2">
    <source>
        <dbReference type="ARBA" id="ARBA00022670"/>
    </source>
</evidence>
<feature type="active site" description="Charge relay system" evidence="10">
    <location>
        <position position="42"/>
    </location>
</feature>
<reference evidence="14" key="1">
    <citation type="submission" date="2025-08" db="UniProtKB">
        <authorList>
            <consortium name="RefSeq"/>
        </authorList>
    </citation>
    <scope>IDENTIFICATION</scope>
</reference>
<dbReference type="Gene3D" id="3.40.50.200">
    <property type="entry name" value="Peptidase S8/S53 domain"/>
    <property type="match status" value="1"/>
</dbReference>
<dbReference type="SUPFAM" id="SSF52743">
    <property type="entry name" value="Subtilisin-like"/>
    <property type="match status" value="1"/>
</dbReference>
<dbReference type="InterPro" id="IPR032778">
    <property type="entry name" value="GF_recep_IV"/>
</dbReference>
<dbReference type="SMART" id="SM00181">
    <property type="entry name" value="EGF"/>
    <property type="match status" value="11"/>
</dbReference>
<evidence type="ECO:0000256" key="11">
    <source>
        <dbReference type="SAM" id="MobiDB-lite"/>
    </source>
</evidence>
<organism evidence="13 14">
    <name type="scientific">Hydra vulgaris</name>
    <name type="common">Hydra</name>
    <name type="synonym">Hydra attenuata</name>
    <dbReference type="NCBI Taxonomy" id="6087"/>
    <lineage>
        <taxon>Eukaryota</taxon>
        <taxon>Metazoa</taxon>
        <taxon>Cnidaria</taxon>
        <taxon>Hydrozoa</taxon>
        <taxon>Hydroidolina</taxon>
        <taxon>Anthoathecata</taxon>
        <taxon>Aplanulata</taxon>
        <taxon>Hydridae</taxon>
        <taxon>Hydra</taxon>
    </lineage>
</organism>
<dbReference type="Pfam" id="PF14843">
    <property type="entry name" value="GF_recep_IV"/>
    <property type="match status" value="1"/>
</dbReference>
<dbReference type="PROSITE" id="PS51892">
    <property type="entry name" value="SUBTILASE"/>
    <property type="match status" value="1"/>
</dbReference>
<keyword evidence="5" id="KW-0677">Repeat</keyword>
<dbReference type="InterPro" id="IPR006212">
    <property type="entry name" value="Furin_repeat"/>
</dbReference>
<dbReference type="PRINTS" id="PR00723">
    <property type="entry name" value="SUBTILISIN"/>
</dbReference>
<feature type="compositionally biased region" description="Polar residues" evidence="11">
    <location>
        <begin position="63"/>
        <end position="75"/>
    </location>
</feature>
<evidence type="ECO:0000313" key="14">
    <source>
        <dbReference type="RefSeq" id="XP_065672532.1"/>
    </source>
</evidence>
<evidence type="ECO:0000259" key="12">
    <source>
        <dbReference type="PROSITE" id="PS51829"/>
    </source>
</evidence>
<feature type="domain" description="P/Homo B" evidence="12">
    <location>
        <begin position="333"/>
        <end position="472"/>
    </location>
</feature>
<keyword evidence="9" id="KW-0325">Glycoprotein</keyword>
<evidence type="ECO:0000256" key="7">
    <source>
        <dbReference type="ARBA" id="ARBA00022825"/>
    </source>
</evidence>
<dbReference type="InterPro" id="IPR023828">
    <property type="entry name" value="Peptidase_S8_Ser-AS"/>
</dbReference>
<protein>
    <submittedName>
        <fullName evidence="14">Proprotein convertase subtilisin/kexin type 5 isoform X4</fullName>
    </submittedName>
</protein>
<dbReference type="SMART" id="SM01411">
    <property type="entry name" value="Ephrin_rec_like"/>
    <property type="match status" value="4"/>
</dbReference>
<dbReference type="SUPFAM" id="SSF57184">
    <property type="entry name" value="Growth factor receptor domain"/>
    <property type="match status" value="6"/>
</dbReference>
<dbReference type="Gene3D" id="2.60.120.260">
    <property type="entry name" value="Galactose-binding domain-like"/>
    <property type="match status" value="1"/>
</dbReference>
<dbReference type="Pfam" id="PF00082">
    <property type="entry name" value="Peptidase_S8"/>
    <property type="match status" value="1"/>
</dbReference>
<evidence type="ECO:0000256" key="4">
    <source>
        <dbReference type="ARBA" id="ARBA00022729"/>
    </source>
</evidence>
<evidence type="ECO:0000256" key="10">
    <source>
        <dbReference type="PROSITE-ProRule" id="PRU01240"/>
    </source>
</evidence>
<dbReference type="InterPro" id="IPR015500">
    <property type="entry name" value="Peptidase_S8_subtilisin-rel"/>
</dbReference>
<keyword evidence="7 10" id="KW-0720">Serine protease</keyword>
<dbReference type="InterPro" id="IPR000209">
    <property type="entry name" value="Peptidase_S8/S53_dom"/>
</dbReference>
<comment type="similarity">
    <text evidence="1">Belongs to the peptidase S8 family. Furin subfamily.</text>
</comment>
<evidence type="ECO:0000313" key="13">
    <source>
        <dbReference type="Proteomes" id="UP001652625"/>
    </source>
</evidence>
<dbReference type="PROSITE" id="PS00137">
    <property type="entry name" value="SUBTILASE_HIS"/>
    <property type="match status" value="1"/>
</dbReference>
<keyword evidence="3" id="KW-0165">Cleavage on pair of basic residues</keyword>
<dbReference type="PANTHER" id="PTHR42884:SF14">
    <property type="entry name" value="NEUROENDOCRINE CONVERTASE 1"/>
    <property type="match status" value="1"/>
</dbReference>
<evidence type="ECO:0000256" key="5">
    <source>
        <dbReference type="ARBA" id="ARBA00022737"/>
    </source>
</evidence>
<keyword evidence="6 10" id="KW-0378">Hydrolase</keyword>
<dbReference type="InterPro" id="IPR002884">
    <property type="entry name" value="P_dom"/>
</dbReference>
<evidence type="ECO:0000256" key="1">
    <source>
        <dbReference type="ARBA" id="ARBA00005325"/>
    </source>
</evidence>
<dbReference type="PROSITE" id="PS00138">
    <property type="entry name" value="SUBTILASE_SER"/>
    <property type="match status" value="1"/>
</dbReference>
<evidence type="ECO:0000256" key="8">
    <source>
        <dbReference type="ARBA" id="ARBA00022837"/>
    </source>
</evidence>
<sequence>MMFGGESNGIWQDDDYFGHDLNLLPVWRRGITGKGVVISILDDGIEHTHPELKGNYDSRASFDFNSNDTDPSPRSNWREDNRHGTRCAGVAAAVANNSNCIVGVAYEARIGGIRMLDGEITDLIEAQSLSHERGYIDIYSSSWGPQDDGETVEGPGFLTQIALEFGAKYGRQGKGSIVVWASGNGGKYHDNCNCDGYTNSIYTISVSAVSSVGAQPLYSESCASTLVSAYSSGTTKFDRRVMTTDLNQGCTDSHTGTSVSPPIIAGLIALALQVNPKLTWRDVQHILIESSKLDKLLGDDFKYNGAGKQFSHHFGFGIVNAENLVDIAEGWTTVGEQHSCYHQKKNMPYPHNRFNNSFPIVLQFNTTACSGTSQVVNFVEHVHVVATFYHYRRGATEISVVSPSGTESWILKERKMDIRDGEFKNWKFLSNHFWGEKPNGLWKINFISRELDDYGQGFLKDVELIIYGTEHQPQKFKKKSVKLSYSKCHILCDRGCAGVGPHNCVTCKGYFYKSSDIKYCVESCPIHMYTVGVSHECLPCHSSCLSCENGNQSNCLTCPIPTALLNGRCVQHCPLYMFKYADVSGNFVCQNCGSLCRTCKTHTDWCTSCENTNILVEGKCIPKCNEGEWFDSNVCQPCHSSCKTCNGGSYLNCSTCPKTSFNDEEDRYLYNGRQCVLNCPVRTYHANTIAGDCLDCPENCLQCSNEGRKCDICSFDYFRVSGEGNCVKFCPQGYYTDMVTRMCESCGHQCESCVPGNSAACTSCFNGYFLKGHECVSKLECQSRYYVDVTTGKCELCPINCSFCENANVCTACFLNYYLTTDKQCLHKCPSGTYGVESPASCVKCSKSCQECNGPTVYECTVCSQGKHLFHGRCVEEVPVGYFARHDGISSVCEPCHHTCHECLGPDNCISCIGELDNRNKGCVNPCPNQYLSQNNCQSCHPGCSSCFGPNYDQCIECNGNFSLHTDTHTCHKVCQRKFYNDEKTLTCKPCHSSCASCVGPSFEQCLTCIDKLYFLNNTCVSQCPLGWFKTFDHACARCSSRCNQCIYNFDLCTSCGTNEVWHDFKCYSACPAHMFKDKSNRCYQCHDSCNTCVGASPNQCLTCRQGFSIYNGMCIEGCTAGFFYSSLKNKCLPCNGNCLRCNELYGKIFCTKCNNSTYLQPNGICSHQCPLLYYRYPKDNVCMKCNDKSCLACEEDSGACILCPPMYDLVNGICKGSCPMGTFYNKSDYSCSSCDLFCRSCNDTRYCNSCEDNYFLFVSNEGKHLCVQSCPEGYYEKEKRCQPCNDQCLKCNSSSCHSCIHPSVLFNSTCITNCPLGYIRHRQNNVCESCDLRFVGCLNCNDKICIQCRHGFYMFNRSCLTVCPSGFVLSSGACQPCNKFHSRCIL</sequence>
<evidence type="ECO:0000256" key="3">
    <source>
        <dbReference type="ARBA" id="ARBA00022685"/>
    </source>
</evidence>
<name>A0ABM4DDQ2_HYDVU</name>
<feature type="active site" description="Charge relay system" evidence="10">
    <location>
        <position position="258"/>
    </location>
</feature>
<dbReference type="CDD" id="cd00064">
    <property type="entry name" value="FU"/>
    <property type="match status" value="8"/>
</dbReference>
<dbReference type="InterPro" id="IPR008979">
    <property type="entry name" value="Galactose-bd-like_sf"/>
</dbReference>
<dbReference type="RefSeq" id="XP_065672532.1">
    <property type="nucleotide sequence ID" value="XM_065816460.1"/>
</dbReference>
<dbReference type="InterPro" id="IPR000742">
    <property type="entry name" value="EGF"/>
</dbReference>
<keyword evidence="8" id="KW-0106">Calcium</keyword>
<dbReference type="SUPFAM" id="SSF49785">
    <property type="entry name" value="Galactose-binding domain-like"/>
    <property type="match status" value="1"/>
</dbReference>
<dbReference type="InterPro" id="IPR036852">
    <property type="entry name" value="Peptidase_S8/S53_dom_sf"/>
</dbReference>
<keyword evidence="4" id="KW-0732">Signal</keyword>